<evidence type="ECO:0008006" key="4">
    <source>
        <dbReference type="Google" id="ProtNLM"/>
    </source>
</evidence>
<gene>
    <name evidence="2" type="ORF">GCWU000182_000297</name>
</gene>
<dbReference type="Proteomes" id="UP000019050">
    <property type="component" value="Unassembled WGS sequence"/>
</dbReference>
<organism evidence="2 3">
    <name type="scientific">Abiotrophia defectiva ATCC 49176</name>
    <dbReference type="NCBI Taxonomy" id="592010"/>
    <lineage>
        <taxon>Bacteria</taxon>
        <taxon>Bacillati</taxon>
        <taxon>Bacillota</taxon>
        <taxon>Bacilli</taxon>
        <taxon>Lactobacillales</taxon>
        <taxon>Aerococcaceae</taxon>
        <taxon>Abiotrophia</taxon>
    </lineage>
</organism>
<evidence type="ECO:0000256" key="1">
    <source>
        <dbReference type="SAM" id="Phobius"/>
    </source>
</evidence>
<dbReference type="EMBL" id="ACIN03000001">
    <property type="protein sequence ID" value="ESK66606.1"/>
    <property type="molecule type" value="Genomic_DNA"/>
</dbReference>
<dbReference type="Pfam" id="PF06612">
    <property type="entry name" value="DUF1146"/>
    <property type="match status" value="1"/>
</dbReference>
<accession>W1Q5X8</accession>
<dbReference type="InterPro" id="IPR009526">
    <property type="entry name" value="DUF1146"/>
</dbReference>
<proteinExistence type="predicted"/>
<name>W1Q5X8_ABIDE</name>
<protein>
    <recommendedName>
        <fullName evidence="4">DUF1146 domain-containing protein</fullName>
    </recommendedName>
</protein>
<keyword evidence="3" id="KW-1185">Reference proteome</keyword>
<dbReference type="STRING" id="592010.GCWU000182_000297"/>
<evidence type="ECO:0000313" key="2">
    <source>
        <dbReference type="EMBL" id="ESK66606.1"/>
    </source>
</evidence>
<comment type="caution">
    <text evidence="2">The sequence shown here is derived from an EMBL/GenBank/DDBJ whole genome shotgun (WGS) entry which is preliminary data.</text>
</comment>
<feature type="transmembrane region" description="Helical" evidence="1">
    <location>
        <begin position="41"/>
        <end position="62"/>
    </location>
</feature>
<feature type="transmembrane region" description="Helical" evidence="1">
    <location>
        <begin position="6"/>
        <end position="29"/>
    </location>
</feature>
<dbReference type="OrthoDB" id="2139528at2"/>
<keyword evidence="1" id="KW-1133">Transmembrane helix</keyword>
<dbReference type="AlphaFoldDB" id="W1Q5X8"/>
<reference evidence="2" key="1">
    <citation type="submission" date="2013-06" db="EMBL/GenBank/DDBJ databases">
        <authorList>
            <person name="Weinstock G."/>
            <person name="Sodergren E."/>
            <person name="Clifton S."/>
            <person name="Fulton L."/>
            <person name="Fulton B."/>
            <person name="Courtney L."/>
            <person name="Fronick C."/>
            <person name="Harrison M."/>
            <person name="Strong C."/>
            <person name="Farmer C."/>
            <person name="Delahaunty K."/>
            <person name="Markovic C."/>
            <person name="Hall O."/>
            <person name="Minx P."/>
            <person name="Tomlinson C."/>
            <person name="Mitreva M."/>
            <person name="Nelson J."/>
            <person name="Hou S."/>
            <person name="Wollam A."/>
            <person name="Pepin K.H."/>
            <person name="Johnson M."/>
            <person name="Bhonagiri V."/>
            <person name="Nash W.E."/>
            <person name="Warren W."/>
            <person name="Chinwalla A."/>
            <person name="Mardis E.R."/>
            <person name="Wilson R.K."/>
        </authorList>
    </citation>
    <scope>NUCLEOTIDE SEQUENCE [LARGE SCALE GENOMIC DNA]</scope>
    <source>
        <strain evidence="2">ATCC 49176</strain>
    </source>
</reference>
<keyword evidence="1" id="KW-0812">Transmembrane</keyword>
<keyword evidence="1" id="KW-0472">Membrane</keyword>
<dbReference type="HOGENOM" id="CLU_2629934_0_0_9"/>
<dbReference type="GeneID" id="84816461"/>
<sequence length="77" mass="8596">MQTSVYGMAVLCLRLIILGMSLLIFRGVNWNQLMRQNAKQGAYAVYVMVSLAVGHLVGSFMIEMTESLQNLLLGFLK</sequence>
<dbReference type="RefSeq" id="WP_023390954.1">
    <property type="nucleotide sequence ID" value="NZ_KI535340.1"/>
</dbReference>
<evidence type="ECO:0000313" key="3">
    <source>
        <dbReference type="Proteomes" id="UP000019050"/>
    </source>
</evidence>